<dbReference type="Gene3D" id="3.40.30.10">
    <property type="entry name" value="Glutaredoxin"/>
    <property type="match status" value="1"/>
</dbReference>
<dbReference type="AlphaFoldDB" id="A0A3N1CRE3"/>
<dbReference type="SUPFAM" id="SSF52833">
    <property type="entry name" value="Thioredoxin-like"/>
    <property type="match status" value="1"/>
</dbReference>
<dbReference type="PANTHER" id="PTHR30041:SF4">
    <property type="entry name" value="ARSENATE REDUCTASE"/>
    <property type="match status" value="1"/>
</dbReference>
<accession>A0A3N1CRE3</accession>
<sequence>MEIWHNPRCSKSRAALAALSGSGAEFTERRYLEDAPTVADLEDVLTRLGMEPWEITRMGEPVAKELELKSAEHDRGRWIEVLAAHPSLIQRPIILTDDGRAFVARDEASVEAALGR</sequence>
<reference evidence="2 3" key="1">
    <citation type="submission" date="2018-11" db="EMBL/GenBank/DDBJ databases">
        <title>Sequencing the genomes of 1000 actinobacteria strains.</title>
        <authorList>
            <person name="Klenk H.-P."/>
        </authorList>
    </citation>
    <scope>NUCLEOTIDE SEQUENCE [LARGE SCALE GENOMIC DNA]</scope>
    <source>
        <strain evidence="2 3">DSM 44254</strain>
    </source>
</reference>
<keyword evidence="3" id="KW-1185">Reference proteome</keyword>
<protein>
    <submittedName>
        <fullName evidence="2">Arsenate reductase</fullName>
    </submittedName>
</protein>
<dbReference type="Pfam" id="PF03960">
    <property type="entry name" value="ArsC"/>
    <property type="match status" value="1"/>
</dbReference>
<comment type="similarity">
    <text evidence="1">Belongs to the ArsC family.</text>
</comment>
<organism evidence="2 3">
    <name type="scientific">Actinocorallia herbida</name>
    <dbReference type="NCBI Taxonomy" id="58109"/>
    <lineage>
        <taxon>Bacteria</taxon>
        <taxon>Bacillati</taxon>
        <taxon>Actinomycetota</taxon>
        <taxon>Actinomycetes</taxon>
        <taxon>Streptosporangiales</taxon>
        <taxon>Thermomonosporaceae</taxon>
        <taxon>Actinocorallia</taxon>
    </lineage>
</organism>
<gene>
    <name evidence="2" type="ORF">EDD29_1395</name>
</gene>
<dbReference type="EMBL" id="RJKE01000001">
    <property type="protein sequence ID" value="ROO83886.1"/>
    <property type="molecule type" value="Genomic_DNA"/>
</dbReference>
<name>A0A3N1CRE3_9ACTN</name>
<proteinExistence type="inferred from homology"/>
<dbReference type="PROSITE" id="PS51353">
    <property type="entry name" value="ARSC"/>
    <property type="match status" value="1"/>
</dbReference>
<evidence type="ECO:0000313" key="3">
    <source>
        <dbReference type="Proteomes" id="UP000272400"/>
    </source>
</evidence>
<dbReference type="OrthoDB" id="9790554at2"/>
<dbReference type="InterPro" id="IPR006660">
    <property type="entry name" value="Arsenate_reductase-like"/>
</dbReference>
<dbReference type="RefSeq" id="WP_123663371.1">
    <property type="nucleotide sequence ID" value="NZ_RJKE01000001.1"/>
</dbReference>
<dbReference type="PANTHER" id="PTHR30041">
    <property type="entry name" value="ARSENATE REDUCTASE"/>
    <property type="match status" value="1"/>
</dbReference>
<comment type="caution">
    <text evidence="2">The sequence shown here is derived from an EMBL/GenBank/DDBJ whole genome shotgun (WGS) entry which is preliminary data.</text>
</comment>
<dbReference type="Proteomes" id="UP000272400">
    <property type="component" value="Unassembled WGS sequence"/>
</dbReference>
<evidence type="ECO:0000256" key="1">
    <source>
        <dbReference type="PROSITE-ProRule" id="PRU01282"/>
    </source>
</evidence>
<evidence type="ECO:0000313" key="2">
    <source>
        <dbReference type="EMBL" id="ROO83886.1"/>
    </source>
</evidence>
<dbReference type="InterPro" id="IPR036249">
    <property type="entry name" value="Thioredoxin-like_sf"/>
</dbReference>